<comment type="caution">
    <text evidence="3">The sequence shown here is derived from an EMBL/GenBank/DDBJ whole genome shotgun (WGS) entry which is preliminary data.</text>
</comment>
<feature type="domain" description="AAA+ ATPase" evidence="1">
    <location>
        <begin position="42"/>
        <end position="185"/>
    </location>
</feature>
<protein>
    <submittedName>
        <fullName evidence="3">Peptidoglycan-binding domain-containing protein</fullName>
    </submittedName>
</protein>
<dbReference type="Pfam" id="PF01471">
    <property type="entry name" value="PG_binding_1"/>
    <property type="match status" value="1"/>
</dbReference>
<dbReference type="Proteomes" id="UP000035760">
    <property type="component" value="Unassembled WGS sequence"/>
</dbReference>
<dbReference type="Gene3D" id="3.90.70.10">
    <property type="entry name" value="Cysteine proteinases"/>
    <property type="match status" value="1"/>
</dbReference>
<dbReference type="InterPro" id="IPR002477">
    <property type="entry name" value="Peptidoglycan-bd-like"/>
</dbReference>
<dbReference type="AlphaFoldDB" id="W6MDP3"/>
<dbReference type="InterPro" id="IPR036365">
    <property type="entry name" value="PGBD-like_sf"/>
</dbReference>
<reference evidence="3" key="1">
    <citation type="submission" date="2013-07" db="EMBL/GenBank/DDBJ databases">
        <authorList>
            <person name="McIlroy S."/>
        </authorList>
    </citation>
    <scope>NUCLEOTIDE SEQUENCE [LARGE SCALE GENOMIC DNA]</scope>
    <source>
        <strain evidence="3">Run_A_D11</strain>
    </source>
</reference>
<dbReference type="InterPro" id="IPR049945">
    <property type="entry name" value="AAA_22"/>
</dbReference>
<dbReference type="InterPro" id="IPR036366">
    <property type="entry name" value="PGBDSf"/>
</dbReference>
<dbReference type="SMART" id="SM00382">
    <property type="entry name" value="AAA"/>
    <property type="match status" value="1"/>
</dbReference>
<dbReference type="Gene3D" id="1.10.101.10">
    <property type="entry name" value="PGBD-like superfamily/PGBD"/>
    <property type="match status" value="1"/>
</dbReference>
<dbReference type="CDD" id="cd00009">
    <property type="entry name" value="AAA"/>
    <property type="match status" value="1"/>
</dbReference>
<evidence type="ECO:0000313" key="4">
    <source>
        <dbReference type="Proteomes" id="UP000035760"/>
    </source>
</evidence>
<dbReference type="SUPFAM" id="SSF47090">
    <property type="entry name" value="PGBD-like"/>
    <property type="match status" value="1"/>
</dbReference>
<dbReference type="GO" id="GO:0016887">
    <property type="term" value="F:ATP hydrolysis activity"/>
    <property type="evidence" value="ECO:0007669"/>
    <property type="project" value="InterPro"/>
</dbReference>
<dbReference type="InterPro" id="IPR003593">
    <property type="entry name" value="AAA+_ATPase"/>
</dbReference>
<evidence type="ECO:0000259" key="2">
    <source>
        <dbReference type="SMART" id="SM00487"/>
    </source>
</evidence>
<feature type="domain" description="Helicase ATP-binding" evidence="2">
    <location>
        <begin position="20"/>
        <end position="171"/>
    </location>
</feature>
<organism evidence="3 4">
    <name type="scientific">Candidatus Competibacter denitrificans Run_A_D11</name>
    <dbReference type="NCBI Taxonomy" id="1400863"/>
    <lineage>
        <taxon>Bacteria</taxon>
        <taxon>Pseudomonadati</taxon>
        <taxon>Pseudomonadota</taxon>
        <taxon>Gammaproteobacteria</taxon>
        <taxon>Candidatus Competibacteraceae</taxon>
        <taxon>Candidatus Competibacter</taxon>
    </lineage>
</organism>
<dbReference type="Gene3D" id="3.40.50.300">
    <property type="entry name" value="P-loop containing nucleotide triphosphate hydrolases"/>
    <property type="match status" value="1"/>
</dbReference>
<dbReference type="InterPro" id="IPR027417">
    <property type="entry name" value="P-loop_NTPase"/>
</dbReference>
<dbReference type="InterPro" id="IPR014001">
    <property type="entry name" value="Helicase_ATP-bd"/>
</dbReference>
<gene>
    <name evidence="3" type="ORF">BN873_460017</name>
</gene>
<accession>W6MDP3</accession>
<dbReference type="InterPro" id="IPR052026">
    <property type="entry name" value="ExeA_AAA_ATPase_DNA-bind"/>
</dbReference>
<name>W6MDP3_9GAMM</name>
<reference evidence="3" key="2">
    <citation type="submission" date="2014-03" db="EMBL/GenBank/DDBJ databases">
        <title>Candidatus Competibacter-lineage genomes retrieved from metagenomes reveal functional metabolic diversity.</title>
        <authorList>
            <person name="McIlroy S.J."/>
            <person name="Albertsen M."/>
            <person name="Andresen E.K."/>
            <person name="Saunders A.M."/>
            <person name="Kristiansen R."/>
            <person name="Stokholm-Bjerregaard M."/>
            <person name="Nielsen K.L."/>
            <person name="Nielsen P.H."/>
        </authorList>
    </citation>
    <scope>NUCLEOTIDE SEQUENCE</scope>
    <source>
        <strain evidence="3">Run_A_D11</strain>
    </source>
</reference>
<sequence length="682" mass="73231">MYAEHFGLREPPFALTPDPAYVYLSRHHREALAHLLYGTDENGGFVQLTGEVGTGKTTLVRALLEQGLEQVDIALCLNPRLTVEELLATVCDELGVTYLPEHASLKVLVDALNGHLLRAHAAGRRTVLIIDEAQNLSREVLEQIRLLTNLETTKHKLLRIILVGQPELRQFLARSDLRQLAQRITARYHLSPLDSAETAAYIDHRLRVAGGRDNVFNRGALRAVDRLSGGIPRLINIICDRALLGAYSQNAHRVSTAIVRQAARETLQSQTRGLPKRFTFGWRAFALSVIGLALIGVGRWLPRVDSPPVAALADLSPTVATPPLRTPSPFIAAPLAADTGKTGRALPTAAGRLAPMATTHSTLPLPLPLPLPISEVLPDLAATVGLDALSPMPPDKSTPTSISVPNAASQSLALAPKILAVSPPSAATAVSPLPPTRPSVPPSPISALAPSPEIGNAISLTPPAASLNSPSVPETSPATLAALLDSARNENLNDRLLALWDVPPLQGRAAAFCEQIKTRALRCLSGQGDWDALRRFDHPAVLRLVQKGITIPVLLRALGADQATLEIAGQRITVPIEQLKPLWSGYYLLLWKLQTDQPIIGPGNNGEAVRWLRRRLAMATSQSIPATLSEAFDADLGKQVRAFQQSQGLEPDGIAGGQTLVLLNHLAPLPGTPLLSRPHREP</sequence>
<dbReference type="STRING" id="1400863.BN873_460017"/>
<dbReference type="Pfam" id="PF13401">
    <property type="entry name" value="AAA_22"/>
    <property type="match status" value="1"/>
</dbReference>
<dbReference type="PANTHER" id="PTHR35894:SF1">
    <property type="entry name" value="PHOSPHORIBULOKINASE _ URIDINE KINASE FAMILY"/>
    <property type="match status" value="1"/>
</dbReference>
<dbReference type="PANTHER" id="PTHR35894">
    <property type="entry name" value="GENERAL SECRETION PATHWAY PROTEIN A-RELATED"/>
    <property type="match status" value="1"/>
</dbReference>
<evidence type="ECO:0000313" key="3">
    <source>
        <dbReference type="EMBL" id="CDI03213.1"/>
    </source>
</evidence>
<proteinExistence type="predicted"/>
<dbReference type="SUPFAM" id="SSF52540">
    <property type="entry name" value="P-loop containing nucleoside triphosphate hydrolases"/>
    <property type="match status" value="1"/>
</dbReference>
<dbReference type="SMART" id="SM00487">
    <property type="entry name" value="DEXDc"/>
    <property type="match status" value="1"/>
</dbReference>
<evidence type="ECO:0000259" key="1">
    <source>
        <dbReference type="SMART" id="SM00382"/>
    </source>
</evidence>
<dbReference type="EMBL" id="CBTJ020000054">
    <property type="protein sequence ID" value="CDI03213.1"/>
    <property type="molecule type" value="Genomic_DNA"/>
</dbReference>
<keyword evidence="4" id="KW-1185">Reference proteome</keyword>